<reference evidence="3" key="1">
    <citation type="journal article" date="2019" name="Int. J. Syst. Evol. Microbiol.">
        <title>The Global Catalogue of Microorganisms (GCM) 10K type strain sequencing project: providing services to taxonomists for standard genome sequencing and annotation.</title>
        <authorList>
            <consortium name="The Broad Institute Genomics Platform"/>
            <consortium name="The Broad Institute Genome Sequencing Center for Infectious Disease"/>
            <person name="Wu L."/>
            <person name="Ma J."/>
        </authorList>
    </citation>
    <scope>NUCLEOTIDE SEQUENCE [LARGE SCALE GENOMIC DNA]</scope>
    <source>
        <strain evidence="3">JCM 17525</strain>
    </source>
</reference>
<protein>
    <submittedName>
        <fullName evidence="2">Uncharacterized protein</fullName>
    </submittedName>
</protein>
<gene>
    <name evidence="2" type="ORF">GCM10022271_24850</name>
</gene>
<sequence length="146" mass="16397">MNKKFKKIVGIGITLMFLSSLTMECYLVDGVASIGSFGLIAFLLGWLNFDQIGLIWLANPLFLISLFQFFFSKKLNLALVSSLIASFLAFSFLRIDEIIKNEGGSSGQITEYLLGYWLWTTSIILLSITLISNKVLENKKTMHNNV</sequence>
<keyword evidence="3" id="KW-1185">Reference proteome</keyword>
<keyword evidence="1" id="KW-0812">Transmembrane</keyword>
<evidence type="ECO:0000313" key="3">
    <source>
        <dbReference type="Proteomes" id="UP001501456"/>
    </source>
</evidence>
<evidence type="ECO:0000313" key="2">
    <source>
        <dbReference type="EMBL" id="GAA3791450.1"/>
    </source>
</evidence>
<feature type="transmembrane region" description="Helical" evidence="1">
    <location>
        <begin position="116"/>
        <end position="136"/>
    </location>
</feature>
<dbReference type="RefSeq" id="WP_344730934.1">
    <property type="nucleotide sequence ID" value="NZ_BAABBI010000005.1"/>
</dbReference>
<keyword evidence="1" id="KW-0472">Membrane</keyword>
<evidence type="ECO:0000256" key="1">
    <source>
        <dbReference type="SAM" id="Phobius"/>
    </source>
</evidence>
<keyword evidence="1" id="KW-1133">Transmembrane helix</keyword>
<feature type="transmembrane region" description="Helical" evidence="1">
    <location>
        <begin position="77"/>
        <end position="95"/>
    </location>
</feature>
<comment type="caution">
    <text evidence="2">The sequence shown here is derived from an EMBL/GenBank/DDBJ whole genome shotgun (WGS) entry which is preliminary data.</text>
</comment>
<feature type="transmembrane region" description="Helical" evidence="1">
    <location>
        <begin position="32"/>
        <end position="49"/>
    </location>
</feature>
<dbReference type="EMBL" id="BAABBI010000005">
    <property type="protein sequence ID" value="GAA3791450.1"/>
    <property type="molecule type" value="Genomic_DNA"/>
</dbReference>
<dbReference type="Proteomes" id="UP001501456">
    <property type="component" value="Unassembled WGS sequence"/>
</dbReference>
<proteinExistence type="predicted"/>
<name>A0ABP7HD53_9FLAO</name>
<feature type="transmembrane region" description="Helical" evidence="1">
    <location>
        <begin position="54"/>
        <end position="71"/>
    </location>
</feature>
<accession>A0ABP7HD53</accession>
<organism evidence="2 3">
    <name type="scientific">Corallibacter vietnamensis</name>
    <dbReference type="NCBI Taxonomy" id="904130"/>
    <lineage>
        <taxon>Bacteria</taxon>
        <taxon>Pseudomonadati</taxon>
        <taxon>Bacteroidota</taxon>
        <taxon>Flavobacteriia</taxon>
        <taxon>Flavobacteriales</taxon>
        <taxon>Flavobacteriaceae</taxon>
        <taxon>Corallibacter</taxon>
    </lineage>
</organism>